<evidence type="ECO:0000256" key="1">
    <source>
        <dbReference type="SAM" id="MobiDB-lite"/>
    </source>
</evidence>
<dbReference type="InterPro" id="IPR018712">
    <property type="entry name" value="Tle1-like_cat"/>
</dbReference>
<sequence>MSLVPPHPAAYGPPPPRASAAPFVPPPPPGYGQSGSPYVASSSVGPRKRLIATCDGTWLDADSGLRNGHRQPPSNVSHFGWAVKDTSSDGIPQVVHYQAGVGTSGGILSRVVGGTTGEGLEENVRETYSFLAINYREGDEIFLLGFSRGAWTARSVAGMIGALGLLTRQGLPMFPEIYMDFERRSDLKYIPRWPDVPFPDKPSFDDPAYVAELQRRGLTRTNIPIKAVGVWDTVGSLGIPVPLPGIFGRLGNGRLSKEYSFYDTSLQECIENAFQALALDEERAPFAPALWEKPRRSTTNLKQVWFPGVHSNVGGGYDDADLANITLAWMMSRMEPFIDFRPDYMMQLYQKNKQHYRASGQRSRQWSFGEIPDSMMGIYALAGKRTRTPGNYFRTDPHNGRTTSKRLKNTNEYIHASVRSRVGLGGPGVQDRGRYDCKALKDWSFELDPQSADAKEPMVVWKNMSGRKEGQMVIPEAALLETERRLLEMSSKVEDYVLDMREPRKSRSRR</sequence>
<organism evidence="3 4">
    <name type="scientific">Endocarpon pusillum (strain Z07020 / HMAS-L-300199)</name>
    <name type="common">Lichen-forming fungus</name>
    <dbReference type="NCBI Taxonomy" id="1263415"/>
    <lineage>
        <taxon>Eukaryota</taxon>
        <taxon>Fungi</taxon>
        <taxon>Dikarya</taxon>
        <taxon>Ascomycota</taxon>
        <taxon>Pezizomycotina</taxon>
        <taxon>Eurotiomycetes</taxon>
        <taxon>Chaetothyriomycetidae</taxon>
        <taxon>Verrucariales</taxon>
        <taxon>Verrucariaceae</taxon>
        <taxon>Endocarpon</taxon>
    </lineage>
</organism>
<protein>
    <recommendedName>
        <fullName evidence="2">T6SS Phospholipase effector Tle1-like catalytic domain-containing protein</fullName>
    </recommendedName>
</protein>
<dbReference type="PANTHER" id="PTHR33840">
    <property type="match status" value="1"/>
</dbReference>
<dbReference type="RefSeq" id="XP_007801433.1">
    <property type="nucleotide sequence ID" value="XM_007803242.1"/>
</dbReference>
<name>U1GLY4_ENDPU</name>
<reference evidence="4" key="1">
    <citation type="journal article" date="2014" name="BMC Genomics">
        <title>Genome characteristics reveal the impact of lichenization on lichen-forming fungus Endocarpon pusillum Hedwig (Verrucariales, Ascomycota).</title>
        <authorList>
            <person name="Wang Y.-Y."/>
            <person name="Liu B."/>
            <person name="Zhang X.-Y."/>
            <person name="Zhou Q.-M."/>
            <person name="Zhang T."/>
            <person name="Li H."/>
            <person name="Yu Y.-F."/>
            <person name="Zhang X.-L."/>
            <person name="Hao X.-Y."/>
            <person name="Wang M."/>
            <person name="Wang L."/>
            <person name="Wei J.-C."/>
        </authorList>
    </citation>
    <scope>NUCLEOTIDE SEQUENCE [LARGE SCALE GENOMIC DNA]</scope>
    <source>
        <strain evidence="4">Z07020 / HMAS-L-300199</strain>
    </source>
</reference>
<dbReference type="PANTHER" id="PTHR33840:SF1">
    <property type="entry name" value="TLE1 PHOSPHOLIPASE DOMAIN-CONTAINING PROTEIN"/>
    <property type="match status" value="1"/>
</dbReference>
<feature type="domain" description="T6SS Phospholipase effector Tle1-like catalytic" evidence="2">
    <location>
        <begin position="48"/>
        <end position="332"/>
    </location>
</feature>
<evidence type="ECO:0000313" key="4">
    <source>
        <dbReference type="Proteomes" id="UP000019373"/>
    </source>
</evidence>
<dbReference type="EMBL" id="KE721013">
    <property type="protein sequence ID" value="ERF72921.1"/>
    <property type="molecule type" value="Genomic_DNA"/>
</dbReference>
<dbReference type="OMA" id="QTNEYIH"/>
<dbReference type="eggNOG" id="ENOG502QSYI">
    <property type="taxonomic scope" value="Eukaryota"/>
</dbReference>
<feature type="compositionally biased region" description="Pro residues" evidence="1">
    <location>
        <begin position="1"/>
        <end position="30"/>
    </location>
</feature>
<evidence type="ECO:0000259" key="2">
    <source>
        <dbReference type="Pfam" id="PF09994"/>
    </source>
</evidence>
<dbReference type="Pfam" id="PF09994">
    <property type="entry name" value="T6SS_Tle1-like_cat"/>
    <property type="match status" value="1"/>
</dbReference>
<dbReference type="GeneID" id="19243218"/>
<accession>U1GLY4</accession>
<gene>
    <name evidence="3" type="ORF">EPUS_08368</name>
</gene>
<dbReference type="AlphaFoldDB" id="U1GLY4"/>
<dbReference type="SUPFAM" id="SSF53474">
    <property type="entry name" value="alpha/beta-Hydrolases"/>
    <property type="match status" value="1"/>
</dbReference>
<dbReference type="HOGENOM" id="CLU_005049_1_1_1"/>
<feature type="region of interest" description="Disordered" evidence="1">
    <location>
        <begin position="1"/>
        <end position="42"/>
    </location>
</feature>
<evidence type="ECO:0000313" key="3">
    <source>
        <dbReference type="EMBL" id="ERF72921.1"/>
    </source>
</evidence>
<dbReference type="OrthoDB" id="3057168at2759"/>
<dbReference type="InterPro" id="IPR029058">
    <property type="entry name" value="AB_hydrolase_fold"/>
</dbReference>
<proteinExistence type="predicted"/>
<dbReference type="Proteomes" id="UP000019373">
    <property type="component" value="Unassembled WGS sequence"/>
</dbReference>
<keyword evidence="4" id="KW-1185">Reference proteome</keyword>